<keyword evidence="2" id="KW-1185">Reference proteome</keyword>
<dbReference type="PRINTS" id="PR00003">
    <property type="entry name" value="4DISULPHCORE"/>
</dbReference>
<dbReference type="InParanoid" id="A0A6P8R8I0"/>
<dbReference type="OrthoDB" id="4473401at2759"/>
<name>A0A6P8R8I0_GEOSA</name>
<dbReference type="PROSITE" id="PS51390">
    <property type="entry name" value="WAP"/>
    <property type="match status" value="4"/>
</dbReference>
<dbReference type="InterPro" id="IPR036645">
    <property type="entry name" value="Elafin-like_sf"/>
</dbReference>
<proteinExistence type="predicted"/>
<organism evidence="2 3">
    <name type="scientific">Geotrypetes seraphini</name>
    <name type="common">Gaboon caecilian</name>
    <name type="synonym">Caecilia seraphini</name>
    <dbReference type="NCBI Taxonomy" id="260995"/>
    <lineage>
        <taxon>Eukaryota</taxon>
        <taxon>Metazoa</taxon>
        <taxon>Chordata</taxon>
        <taxon>Craniata</taxon>
        <taxon>Vertebrata</taxon>
        <taxon>Euteleostomi</taxon>
        <taxon>Amphibia</taxon>
        <taxon>Gymnophiona</taxon>
        <taxon>Geotrypetes</taxon>
    </lineage>
</organism>
<feature type="domain" description="WAP" evidence="1">
    <location>
        <begin position="347"/>
        <end position="396"/>
    </location>
</feature>
<dbReference type="InterPro" id="IPR008197">
    <property type="entry name" value="WAP_dom"/>
</dbReference>
<dbReference type="InterPro" id="IPR050514">
    <property type="entry name" value="WAP_four-disulfide_core"/>
</dbReference>
<dbReference type="GO" id="GO:0005615">
    <property type="term" value="C:extracellular space"/>
    <property type="evidence" value="ECO:0007669"/>
    <property type="project" value="TreeGrafter"/>
</dbReference>
<dbReference type="Proteomes" id="UP000515159">
    <property type="component" value="Chromosome 3"/>
</dbReference>
<dbReference type="SUPFAM" id="SSF57256">
    <property type="entry name" value="Elafin-like"/>
    <property type="match status" value="6"/>
</dbReference>
<sequence>MDRLRKDMGPVALESGSTGFDDLELGPSNLILTRGNVDVEEEEIDSDTDDIDHQNVHGDCPSELDGLSCTSGNQTSLCSSDGNCTGGDKCCKYNCKFQCVKPVQAKVGICPDWDESICPYSRPTAGYCTNDDQCEGKLRCCCNDCERRCVAPDVKPGRCPVQCGPSSSSNNCQTDDDCSLNRKCCGNTCQDPEPEHPGFCPTDTRSNPRSDDQCPPEAPLAPLCKSDSECESDEKCCFFGCRRKCVKALAVKPGMCPLRKVFCPLFMSCSKCFSDNDCLQNQKCCIICGNVCVEPVSEHDGVCETHWGTKTLYMYDSSAVPCTQDWQCAKNQKCCLYGYQKQCVTSLAEKPGRCPKATTVNKMENNCHDKCNSDRDCPGNDKCCMGTAGRACKSIRSNERLVY</sequence>
<gene>
    <name evidence="3" type="primary">LOC117357948</name>
</gene>
<dbReference type="AlphaFoldDB" id="A0A6P8R8I0"/>
<protein>
    <submittedName>
        <fullName evidence="3">Balbiani ring protein 3-like isoform X1</fullName>
    </submittedName>
</protein>
<dbReference type="RefSeq" id="XP_033795121.1">
    <property type="nucleotide sequence ID" value="XM_033939230.1"/>
</dbReference>
<dbReference type="GO" id="GO:0004867">
    <property type="term" value="F:serine-type endopeptidase inhibitor activity"/>
    <property type="evidence" value="ECO:0007669"/>
    <property type="project" value="TreeGrafter"/>
</dbReference>
<reference evidence="3" key="1">
    <citation type="submission" date="2025-08" db="UniProtKB">
        <authorList>
            <consortium name="RefSeq"/>
        </authorList>
    </citation>
    <scope>IDENTIFICATION</scope>
</reference>
<dbReference type="Pfam" id="PF00095">
    <property type="entry name" value="WAP"/>
    <property type="match status" value="7"/>
</dbReference>
<dbReference type="KEGG" id="gsh:117357948"/>
<evidence type="ECO:0000259" key="1">
    <source>
        <dbReference type="PROSITE" id="PS51390"/>
    </source>
</evidence>
<dbReference type="GO" id="GO:0019731">
    <property type="term" value="P:antibacterial humoral response"/>
    <property type="evidence" value="ECO:0007669"/>
    <property type="project" value="TreeGrafter"/>
</dbReference>
<feature type="domain" description="WAP" evidence="1">
    <location>
        <begin position="103"/>
        <end position="153"/>
    </location>
</feature>
<feature type="domain" description="WAP" evidence="1">
    <location>
        <begin position="257"/>
        <end position="296"/>
    </location>
</feature>
<evidence type="ECO:0000313" key="3">
    <source>
        <dbReference type="RefSeq" id="XP_033795121.1"/>
    </source>
</evidence>
<dbReference type="GO" id="GO:0045087">
    <property type="term" value="P:innate immune response"/>
    <property type="evidence" value="ECO:0007669"/>
    <property type="project" value="TreeGrafter"/>
</dbReference>
<dbReference type="Gene3D" id="4.10.75.10">
    <property type="entry name" value="Elafin-like"/>
    <property type="match status" value="6"/>
</dbReference>
<dbReference type="PANTHER" id="PTHR19441">
    <property type="entry name" value="WHEY ACDIC PROTEIN WAP"/>
    <property type="match status" value="1"/>
</dbReference>
<evidence type="ECO:0000313" key="2">
    <source>
        <dbReference type="Proteomes" id="UP000515159"/>
    </source>
</evidence>
<dbReference type="PANTHER" id="PTHR19441:SF95">
    <property type="entry name" value="PERLWAPIN ISOFORM X1"/>
    <property type="match status" value="1"/>
</dbReference>
<dbReference type="SMART" id="SM00217">
    <property type="entry name" value="WAP"/>
    <property type="match status" value="6"/>
</dbReference>
<feature type="domain" description="WAP" evidence="1">
    <location>
        <begin position="193"/>
        <end position="249"/>
    </location>
</feature>
<accession>A0A6P8R8I0</accession>
<dbReference type="GeneID" id="117357948"/>